<keyword evidence="5 7" id="KW-1133">Transmembrane helix</keyword>
<feature type="transmembrane region" description="Helical" evidence="7">
    <location>
        <begin position="154"/>
        <end position="173"/>
    </location>
</feature>
<feature type="domain" description="ABC transporter" evidence="8">
    <location>
        <begin position="380"/>
        <end position="615"/>
    </location>
</feature>
<evidence type="ECO:0000256" key="3">
    <source>
        <dbReference type="ARBA" id="ARBA00022741"/>
    </source>
</evidence>
<proteinExistence type="predicted"/>
<evidence type="ECO:0000256" key="2">
    <source>
        <dbReference type="ARBA" id="ARBA00022692"/>
    </source>
</evidence>
<evidence type="ECO:0000256" key="7">
    <source>
        <dbReference type="SAM" id="Phobius"/>
    </source>
</evidence>
<dbReference type="Proteomes" id="UP001229952">
    <property type="component" value="Chromosome"/>
</dbReference>
<dbReference type="InterPro" id="IPR027417">
    <property type="entry name" value="P-loop_NTPase"/>
</dbReference>
<dbReference type="InterPro" id="IPR011527">
    <property type="entry name" value="ABC1_TM_dom"/>
</dbReference>
<evidence type="ECO:0000259" key="8">
    <source>
        <dbReference type="PROSITE" id="PS50893"/>
    </source>
</evidence>
<keyword evidence="6 7" id="KW-0472">Membrane</keyword>
<dbReference type="InterPro" id="IPR003593">
    <property type="entry name" value="AAA+_ATPase"/>
</dbReference>
<dbReference type="CDD" id="cd18550">
    <property type="entry name" value="ABC_6TM_exporter_like"/>
    <property type="match status" value="1"/>
</dbReference>
<evidence type="ECO:0000256" key="6">
    <source>
        <dbReference type="ARBA" id="ARBA00023136"/>
    </source>
</evidence>
<feature type="transmembrane region" description="Helical" evidence="7">
    <location>
        <begin position="179"/>
        <end position="198"/>
    </location>
</feature>
<gene>
    <name evidence="10" type="ORF">P8A22_01675</name>
</gene>
<reference evidence="10 11" key="1">
    <citation type="submission" date="2023-03" db="EMBL/GenBank/DDBJ databases">
        <title>Isolation and description of six Streptomyces strains from soil environments, able to metabolize different microbial glucans.</title>
        <authorList>
            <person name="Widen T."/>
            <person name="Larsbrink J."/>
        </authorList>
    </citation>
    <scope>NUCLEOTIDE SEQUENCE [LARGE SCALE GENOMIC DNA]</scope>
    <source>
        <strain evidence="10 11">Mut2</strain>
    </source>
</reference>
<dbReference type="Pfam" id="PF00664">
    <property type="entry name" value="ABC_membrane"/>
    <property type="match status" value="1"/>
</dbReference>
<dbReference type="Gene3D" id="3.40.50.300">
    <property type="entry name" value="P-loop containing nucleotide triphosphate hydrolases"/>
    <property type="match status" value="1"/>
</dbReference>
<feature type="domain" description="ABC transmembrane type-1" evidence="9">
    <location>
        <begin position="47"/>
        <end position="328"/>
    </location>
</feature>
<dbReference type="PANTHER" id="PTHR43394">
    <property type="entry name" value="ATP-DEPENDENT PERMEASE MDL1, MITOCHONDRIAL"/>
    <property type="match status" value="1"/>
</dbReference>
<keyword evidence="11" id="KW-1185">Reference proteome</keyword>
<dbReference type="Gene3D" id="1.20.1560.10">
    <property type="entry name" value="ABC transporter type 1, transmembrane domain"/>
    <property type="match status" value="1"/>
</dbReference>
<evidence type="ECO:0000256" key="1">
    <source>
        <dbReference type="ARBA" id="ARBA00004651"/>
    </source>
</evidence>
<name>A0ABY9HXS1_9ACTN</name>
<dbReference type="PANTHER" id="PTHR43394:SF1">
    <property type="entry name" value="ATP-BINDING CASSETTE SUB-FAMILY B MEMBER 10, MITOCHONDRIAL"/>
    <property type="match status" value="1"/>
</dbReference>
<evidence type="ECO:0000256" key="4">
    <source>
        <dbReference type="ARBA" id="ARBA00022840"/>
    </source>
</evidence>
<dbReference type="RefSeq" id="WP_306085540.1">
    <property type="nucleotide sequence ID" value="NZ_CP120992.1"/>
</dbReference>
<dbReference type="SMART" id="SM00382">
    <property type="entry name" value="AAA"/>
    <property type="match status" value="1"/>
</dbReference>
<dbReference type="PROSITE" id="PS00211">
    <property type="entry name" value="ABC_TRANSPORTER_1"/>
    <property type="match status" value="1"/>
</dbReference>
<evidence type="ECO:0000313" key="10">
    <source>
        <dbReference type="EMBL" id="WLQ38864.1"/>
    </source>
</evidence>
<comment type="subcellular location">
    <subcellularLocation>
        <location evidence="1">Cell membrane</location>
        <topology evidence="1">Multi-pass membrane protein</topology>
    </subcellularLocation>
</comment>
<dbReference type="SUPFAM" id="SSF52540">
    <property type="entry name" value="P-loop containing nucleoside triphosphate hydrolases"/>
    <property type="match status" value="1"/>
</dbReference>
<dbReference type="InterPro" id="IPR036640">
    <property type="entry name" value="ABC1_TM_sf"/>
</dbReference>
<feature type="transmembrane region" description="Helical" evidence="7">
    <location>
        <begin position="269"/>
        <end position="293"/>
    </location>
</feature>
<evidence type="ECO:0000256" key="5">
    <source>
        <dbReference type="ARBA" id="ARBA00022989"/>
    </source>
</evidence>
<organism evidence="10 11">
    <name type="scientific">Streptomyces laculatispora</name>
    <dbReference type="NCBI Taxonomy" id="887464"/>
    <lineage>
        <taxon>Bacteria</taxon>
        <taxon>Bacillati</taxon>
        <taxon>Actinomycetota</taxon>
        <taxon>Actinomycetes</taxon>
        <taxon>Kitasatosporales</taxon>
        <taxon>Streptomycetaceae</taxon>
        <taxon>Streptomyces</taxon>
    </lineage>
</organism>
<dbReference type="InterPro" id="IPR017871">
    <property type="entry name" value="ABC_transporter-like_CS"/>
</dbReference>
<keyword evidence="3" id="KW-0547">Nucleotide-binding</keyword>
<feature type="transmembrane region" description="Helical" evidence="7">
    <location>
        <begin position="80"/>
        <end position="100"/>
    </location>
</feature>
<evidence type="ECO:0000313" key="11">
    <source>
        <dbReference type="Proteomes" id="UP001229952"/>
    </source>
</evidence>
<keyword evidence="2 7" id="KW-0812">Transmembrane</keyword>
<dbReference type="InterPro" id="IPR039421">
    <property type="entry name" value="Type_1_exporter"/>
</dbReference>
<dbReference type="GO" id="GO:0005524">
    <property type="term" value="F:ATP binding"/>
    <property type="evidence" value="ECO:0007669"/>
    <property type="project" value="UniProtKB-KW"/>
</dbReference>
<evidence type="ECO:0000259" key="9">
    <source>
        <dbReference type="PROSITE" id="PS50929"/>
    </source>
</evidence>
<dbReference type="InterPro" id="IPR003439">
    <property type="entry name" value="ABC_transporter-like_ATP-bd"/>
</dbReference>
<sequence>MSMEVTAWSSLHSAMNAQQDRRPFSRATVRRIGSFARPRRRELYRFLVLSVVTALLAVATPVLAGRVVDAIVQGKESGTVIRLALLIAVIAVAEAALGLLTRLLSATLGEGLILDLRTAVFDHVQRMPVAFFTRTRTGALVSRLNNDVIGAQRAFSNTLSGVASNLVTLLLTLGVMLTISWQITLLALVLLPVFVVPARRMGSRMARMQREAAGHNAAMGTQMTERFSAPGATLVKLFGLPADESAEFAARASRVRDIGIRTAMAQSTFITALTLVSALALALVYGLGGYYALRGSLEPGAVVALALLLTRLYAPLTALAGARVEVMSALVSFERVFEILDLKPLIAEKPDARKVPEGPVSVEFDGVSFGYPSADKVSLASLEEVATLDSRGGTQVLHEVSFRAEPGRMVALVGSSGAGKSTIAQLLPRLYDADAGSVRLNGVDVRDLTAESIRETLGMVTQDGHLFHESVRANLVLARPGATEDDIWDALRRSRLDGLVASLPDGLDTVVGERGYRLSGGERQRLTIARLLLARQRVVILDEATAHLDSTSEAAVQEALAEALEGRTAVVIAHRLSTVRAADLILVIEEGRVAERGTHTELLAAGGRYEELYRTQFESPTPDEAHPESVPAE</sequence>
<dbReference type="SUPFAM" id="SSF90123">
    <property type="entry name" value="ABC transporter transmembrane region"/>
    <property type="match status" value="1"/>
</dbReference>
<dbReference type="Pfam" id="PF00005">
    <property type="entry name" value="ABC_tran"/>
    <property type="match status" value="1"/>
</dbReference>
<accession>A0ABY9HXS1</accession>
<dbReference type="EMBL" id="CP120992">
    <property type="protein sequence ID" value="WLQ38864.1"/>
    <property type="molecule type" value="Genomic_DNA"/>
</dbReference>
<protein>
    <submittedName>
        <fullName evidence="10">ABC transporter ATP-binding protein</fullName>
    </submittedName>
</protein>
<keyword evidence="4 10" id="KW-0067">ATP-binding</keyword>
<dbReference type="PROSITE" id="PS50893">
    <property type="entry name" value="ABC_TRANSPORTER_2"/>
    <property type="match status" value="1"/>
</dbReference>
<dbReference type="PROSITE" id="PS50929">
    <property type="entry name" value="ABC_TM1F"/>
    <property type="match status" value="1"/>
</dbReference>